<dbReference type="SMART" id="SM00248">
    <property type="entry name" value="ANK"/>
    <property type="match status" value="4"/>
</dbReference>
<feature type="compositionally biased region" description="Polar residues" evidence="11">
    <location>
        <begin position="469"/>
        <end position="487"/>
    </location>
</feature>
<dbReference type="InterPro" id="IPR008266">
    <property type="entry name" value="Tyr_kinase_AS"/>
</dbReference>
<dbReference type="GO" id="GO:0004715">
    <property type="term" value="F:non-membrane spanning protein tyrosine kinase activity"/>
    <property type="evidence" value="ECO:0007669"/>
    <property type="project" value="UniProtKB-EC"/>
</dbReference>
<dbReference type="SUPFAM" id="SSF48403">
    <property type="entry name" value="Ankyrin repeat"/>
    <property type="match status" value="1"/>
</dbReference>
<dbReference type="InterPro" id="IPR050198">
    <property type="entry name" value="Non-receptor_tyrosine_kinases"/>
</dbReference>
<dbReference type="SMART" id="SM00252">
    <property type="entry name" value="SH2"/>
    <property type="match status" value="2"/>
</dbReference>
<dbReference type="Pfam" id="PF00023">
    <property type="entry name" value="Ank"/>
    <property type="match status" value="1"/>
</dbReference>
<dbReference type="PROSITE" id="PS50297">
    <property type="entry name" value="ANK_REP_REGION"/>
    <property type="match status" value="3"/>
</dbReference>
<dbReference type="Proteomes" id="UP000075902">
    <property type="component" value="Unassembled WGS sequence"/>
</dbReference>
<dbReference type="Gene3D" id="1.25.40.20">
    <property type="entry name" value="Ankyrin repeat-containing domain"/>
    <property type="match status" value="1"/>
</dbReference>
<feature type="compositionally biased region" description="Basic and acidic residues" evidence="11">
    <location>
        <begin position="506"/>
        <end position="517"/>
    </location>
</feature>
<feature type="compositionally biased region" description="Low complexity" evidence="11">
    <location>
        <begin position="580"/>
        <end position="589"/>
    </location>
</feature>
<evidence type="ECO:0000256" key="9">
    <source>
        <dbReference type="PROSITE-ProRule" id="PRU00191"/>
    </source>
</evidence>
<dbReference type="PROSITE" id="PS50088">
    <property type="entry name" value="ANK_REPEAT"/>
    <property type="match status" value="3"/>
</dbReference>
<organism evidence="14 15">
    <name type="scientific">Anopheles melas</name>
    <dbReference type="NCBI Taxonomy" id="34690"/>
    <lineage>
        <taxon>Eukaryota</taxon>
        <taxon>Metazoa</taxon>
        <taxon>Ecdysozoa</taxon>
        <taxon>Arthropoda</taxon>
        <taxon>Hexapoda</taxon>
        <taxon>Insecta</taxon>
        <taxon>Pterygota</taxon>
        <taxon>Neoptera</taxon>
        <taxon>Endopterygota</taxon>
        <taxon>Diptera</taxon>
        <taxon>Nematocera</taxon>
        <taxon>Culicoidea</taxon>
        <taxon>Culicidae</taxon>
        <taxon>Anophelinae</taxon>
        <taxon>Anopheles</taxon>
    </lineage>
</organism>
<keyword evidence="2 10" id="KW-0808">Transferase</keyword>
<feature type="region of interest" description="Disordered" evidence="11">
    <location>
        <begin position="466"/>
        <end position="487"/>
    </location>
</feature>
<dbReference type="Gene3D" id="3.30.505.10">
    <property type="entry name" value="SH2 domain"/>
    <property type="match status" value="2"/>
</dbReference>
<evidence type="ECO:0000256" key="8">
    <source>
        <dbReference type="PROSITE-ProRule" id="PRU00023"/>
    </source>
</evidence>
<evidence type="ECO:0000256" key="3">
    <source>
        <dbReference type="ARBA" id="ARBA00022741"/>
    </source>
</evidence>
<feature type="repeat" description="ANK" evidence="8">
    <location>
        <begin position="216"/>
        <end position="239"/>
    </location>
</feature>
<sequence length="1321" mass="145517">MNREENLCWFHGKISREDAEEILRREGSDGVFLVRESSSSEGDYVLSVLFKGEVVHYAIRRHGDDAFFSIHDHTPIHGLDSLIEHYQKDKGNLVTRLQVICRSDPPPHDVRSHGTTNLLHRATKESNYTVVSELLKCGYRNIDSKNQDGQTAVHLACLHADAKILLKLIERGANINSRDAKGNTPLHYACAKRNGLEMVRMLIKAAASLQARNSETGWVPLHEAADNGNIEAIQELLSHRVPHRPRTNFGEMPSDLARLRGHYQVVEFLNAYEPQRPLTHRDLWYHGTLERTAAVDYLKDFAAKLLPNLAHRQQQQQQDRDGNKENGECLDGLEQSTSGTYLVRYSAKQNVDVLTMLYDNEPKHFIIQRQQDWLYIDEGPYMNSLEHLIEHYTRFSDGLPINLRFPVTPGPKPPIPAFATIPKSKHRMHRTDGTTAALPSYGGSAHHSTNGSGSLLTAGLTSMFRKSSDNPTTATATLSSKVMPSRNLSVPNDAMLQMNRVGLFDRSPERCAPETPRRNSKGPTSPNAPDEPKTKPSGSNASPTLKKTLMDGMKSLRKSKQKLKPAAADPDGGSGTETNSSSASLNVSSIEPTVSPSKLLQQLKFSSDFNLVASCAAADDIYKIPTNNCAIVDIDIGEPPVVAVPALSTSPPVAGLQDDSELPPAIPPKLSAPLLDSVNNNNESATLDYFTQSDDPLRSDTLPDDAGEDIYFVEAPIPPPARACLEAAAAAGGASLLHNNNTVTPDDPTAVQPARNAPTNYIMTKTVPIFSSVSVEECQTPTSPTCGGQMRASKLFERLDSNQSSFSRASVLSGESVFFAMFQQQQSSNTAAQPEGPNYFIPKECIHAETVLGRGEFGFVYQGFLDPWPVDTAGGSYQSGGVGHKTSPPVIMGRVPVAIKKVMDSQERRDRTDFLREASVMIRLRHNCIVRLIGICKGPPLIMVQELISLGSMLVYITKNKATINPKQEMMIWAAQIASGMQYLEEKHFVHRDLAARNILLANKYQAKISDFGLSRAIGAGQEYYRASQGGKWPIKWYAPESFNYGTFSHASDVWSFGVTLWEMFSYGAPPYHDMKGAEVIKLIEEDQRLSRPDACPDKVFEVMRNCWQYNPKLRPTFRFLHRFFSDDIEYQNLQELVGTGVEINANVTTLAHASGNSNNTATITTVEPTVPEAASDSDVVLLQRLLVIGWQGRNQCTNLAPVRLCQLAKVLDQMLAHIPNVWQRVDRLGLGKVELRLSPSMADSSGGSSKICTTVCSSCGQNRTYGSASISGHSHSSFVMPTDTIFCSSSPDTLLMSGINTRSTTMPNILQNGWTDGWTL</sequence>
<dbReference type="Pfam" id="PF00017">
    <property type="entry name" value="SH2"/>
    <property type="match status" value="2"/>
</dbReference>
<dbReference type="InterPro" id="IPR001245">
    <property type="entry name" value="Ser-Thr/Tyr_kinase_cat_dom"/>
</dbReference>
<dbReference type="InterPro" id="IPR000719">
    <property type="entry name" value="Prot_kinase_dom"/>
</dbReference>
<feature type="domain" description="Protein kinase" evidence="13">
    <location>
        <begin position="846"/>
        <end position="1125"/>
    </location>
</feature>
<feature type="compositionally biased region" description="Polar residues" evidence="11">
    <location>
        <begin position="536"/>
        <end position="545"/>
    </location>
</feature>
<dbReference type="SUPFAM" id="SSF56112">
    <property type="entry name" value="Protein kinase-like (PK-like)"/>
    <property type="match status" value="1"/>
</dbReference>
<dbReference type="InterPro" id="IPR020635">
    <property type="entry name" value="Tyr_kinase_cat_dom"/>
</dbReference>
<dbReference type="GO" id="GO:0005524">
    <property type="term" value="F:ATP binding"/>
    <property type="evidence" value="ECO:0007669"/>
    <property type="project" value="UniProtKB-KW"/>
</dbReference>
<dbReference type="InterPro" id="IPR000980">
    <property type="entry name" value="SH2"/>
</dbReference>
<dbReference type="PROSITE" id="PS50011">
    <property type="entry name" value="PROTEIN_KINASE_DOM"/>
    <property type="match status" value="1"/>
</dbReference>
<feature type="repeat" description="ANK" evidence="8">
    <location>
        <begin position="148"/>
        <end position="180"/>
    </location>
</feature>
<feature type="region of interest" description="Disordered" evidence="11">
    <location>
        <begin position="311"/>
        <end position="332"/>
    </location>
</feature>
<dbReference type="Gene3D" id="1.10.510.10">
    <property type="entry name" value="Transferase(Phosphotransferase) domain 1"/>
    <property type="match status" value="1"/>
</dbReference>
<evidence type="ECO:0000256" key="4">
    <source>
        <dbReference type="ARBA" id="ARBA00022777"/>
    </source>
</evidence>
<evidence type="ECO:0000256" key="11">
    <source>
        <dbReference type="SAM" id="MobiDB-lite"/>
    </source>
</evidence>
<dbReference type="GO" id="GO:0002009">
    <property type="term" value="P:morphogenesis of an epithelium"/>
    <property type="evidence" value="ECO:0007669"/>
    <property type="project" value="UniProtKB-ARBA"/>
</dbReference>
<dbReference type="STRING" id="34690.A0A182TPK5"/>
<dbReference type="GO" id="GO:0007165">
    <property type="term" value="P:signal transduction"/>
    <property type="evidence" value="ECO:0007669"/>
    <property type="project" value="UniProtKB-ARBA"/>
</dbReference>
<dbReference type="InterPro" id="IPR011009">
    <property type="entry name" value="Kinase-like_dom_sf"/>
</dbReference>
<name>A0A182TPK5_9DIPT</name>
<comment type="similarity">
    <text evidence="10">Belongs to the protein kinase superfamily. Tyr protein kinase family.</text>
</comment>
<accession>A0A182TPK5</accession>
<keyword evidence="15" id="KW-1185">Reference proteome</keyword>
<keyword evidence="9" id="KW-0727">SH2 domain</keyword>
<dbReference type="CDD" id="cd10347">
    <property type="entry name" value="SH2_Nterm_shark_like"/>
    <property type="match status" value="1"/>
</dbReference>
<keyword evidence="6 10" id="KW-0829">Tyrosine-protein kinase</keyword>
<dbReference type="InterPro" id="IPR035061">
    <property type="entry name" value="Shark-like_SH2_N"/>
</dbReference>
<dbReference type="Pfam" id="PF12796">
    <property type="entry name" value="Ank_2"/>
    <property type="match status" value="1"/>
</dbReference>
<evidence type="ECO:0000256" key="7">
    <source>
        <dbReference type="ARBA" id="ARBA00051245"/>
    </source>
</evidence>
<feature type="region of interest" description="Disordered" evidence="11">
    <location>
        <begin position="433"/>
        <end position="453"/>
    </location>
</feature>
<feature type="region of interest" description="Disordered" evidence="11">
    <location>
        <begin position="504"/>
        <end position="589"/>
    </location>
</feature>
<keyword evidence="4 10" id="KW-0418">Kinase</keyword>
<dbReference type="PANTHER" id="PTHR24418">
    <property type="entry name" value="TYROSINE-PROTEIN KINASE"/>
    <property type="match status" value="1"/>
</dbReference>
<evidence type="ECO:0000259" key="13">
    <source>
        <dbReference type="PROSITE" id="PS50011"/>
    </source>
</evidence>
<dbReference type="GO" id="GO:0071944">
    <property type="term" value="C:cell periphery"/>
    <property type="evidence" value="ECO:0007669"/>
    <property type="project" value="UniProtKB-ARBA"/>
</dbReference>
<comment type="catalytic activity">
    <reaction evidence="7 10">
        <text>L-tyrosyl-[protein] + ATP = O-phospho-L-tyrosyl-[protein] + ADP + H(+)</text>
        <dbReference type="Rhea" id="RHEA:10596"/>
        <dbReference type="Rhea" id="RHEA-COMP:10136"/>
        <dbReference type="Rhea" id="RHEA-COMP:20101"/>
        <dbReference type="ChEBI" id="CHEBI:15378"/>
        <dbReference type="ChEBI" id="CHEBI:30616"/>
        <dbReference type="ChEBI" id="CHEBI:46858"/>
        <dbReference type="ChEBI" id="CHEBI:61978"/>
        <dbReference type="ChEBI" id="CHEBI:456216"/>
        <dbReference type="EC" id="2.7.10.2"/>
    </reaction>
</comment>
<dbReference type="PROSITE" id="PS50001">
    <property type="entry name" value="SH2"/>
    <property type="match status" value="2"/>
</dbReference>
<dbReference type="Gene3D" id="3.30.200.20">
    <property type="entry name" value="Phosphorylase Kinase, domain 1"/>
    <property type="match status" value="1"/>
</dbReference>
<evidence type="ECO:0000256" key="10">
    <source>
        <dbReference type="RuleBase" id="RU362096"/>
    </source>
</evidence>
<dbReference type="InterPro" id="IPR002110">
    <property type="entry name" value="Ankyrin_rpt"/>
</dbReference>
<protein>
    <recommendedName>
        <fullName evidence="10">Tyrosine-protein kinase</fullName>
        <ecNumber evidence="10">2.7.10.2</ecNumber>
    </recommendedName>
</protein>
<dbReference type="InterPro" id="IPR036860">
    <property type="entry name" value="SH2_dom_sf"/>
</dbReference>
<feature type="repeat" description="ANK" evidence="8">
    <location>
        <begin position="181"/>
        <end position="214"/>
    </location>
</feature>
<evidence type="ECO:0000313" key="15">
    <source>
        <dbReference type="Proteomes" id="UP000075902"/>
    </source>
</evidence>
<dbReference type="EC" id="2.7.10.2" evidence="10"/>
<dbReference type="PRINTS" id="PR00109">
    <property type="entry name" value="TYRKINASE"/>
</dbReference>
<dbReference type="InterPro" id="IPR036770">
    <property type="entry name" value="Ankyrin_rpt-contain_sf"/>
</dbReference>
<dbReference type="VEuPathDB" id="VectorBase:AMEC006064"/>
<dbReference type="EnsemblMetazoa" id="AMEC006064-RA">
    <property type="protein sequence ID" value="AMEC006064-PA"/>
    <property type="gene ID" value="AMEC006064"/>
</dbReference>
<evidence type="ECO:0000256" key="1">
    <source>
        <dbReference type="ARBA" id="ARBA00022553"/>
    </source>
</evidence>
<evidence type="ECO:0000313" key="14">
    <source>
        <dbReference type="EnsemblMetazoa" id="AMEC006064-PA"/>
    </source>
</evidence>
<feature type="compositionally biased region" description="Basic and acidic residues" evidence="11">
    <location>
        <begin position="318"/>
        <end position="327"/>
    </location>
</feature>
<dbReference type="PRINTS" id="PR00401">
    <property type="entry name" value="SH2DOMAIN"/>
</dbReference>
<keyword evidence="5 10" id="KW-0067">ATP-binding</keyword>
<dbReference type="SMART" id="SM00219">
    <property type="entry name" value="TyrKc"/>
    <property type="match status" value="1"/>
</dbReference>
<evidence type="ECO:0000256" key="5">
    <source>
        <dbReference type="ARBA" id="ARBA00022840"/>
    </source>
</evidence>
<keyword evidence="1" id="KW-0597">Phosphoprotein</keyword>
<evidence type="ECO:0000256" key="2">
    <source>
        <dbReference type="ARBA" id="ARBA00022679"/>
    </source>
</evidence>
<dbReference type="Pfam" id="PF07714">
    <property type="entry name" value="PK_Tyr_Ser-Thr"/>
    <property type="match status" value="1"/>
</dbReference>
<keyword evidence="8" id="KW-0040">ANK repeat</keyword>
<feature type="domain" description="SH2" evidence="12">
    <location>
        <begin position="9"/>
        <end position="101"/>
    </location>
</feature>
<feature type="domain" description="SH2" evidence="12">
    <location>
        <begin position="284"/>
        <end position="407"/>
    </location>
</feature>
<dbReference type="SUPFAM" id="SSF55550">
    <property type="entry name" value="SH2 domain"/>
    <property type="match status" value="2"/>
</dbReference>
<keyword evidence="3 10" id="KW-0547">Nucleotide-binding</keyword>
<proteinExistence type="inferred from homology"/>
<dbReference type="PROSITE" id="PS00109">
    <property type="entry name" value="PROTEIN_KINASE_TYR"/>
    <property type="match status" value="1"/>
</dbReference>
<evidence type="ECO:0000259" key="12">
    <source>
        <dbReference type="PROSITE" id="PS50001"/>
    </source>
</evidence>
<reference evidence="14" key="2">
    <citation type="submission" date="2020-05" db="UniProtKB">
        <authorList>
            <consortium name="EnsemblMetazoa"/>
        </authorList>
    </citation>
    <scope>IDENTIFICATION</scope>
    <source>
        <strain evidence="14">CM1001059</strain>
    </source>
</reference>
<dbReference type="FunFam" id="1.10.510.10:FF:000027">
    <property type="entry name" value="Receptor protein-tyrosine kinase"/>
    <property type="match status" value="1"/>
</dbReference>
<evidence type="ECO:0000256" key="6">
    <source>
        <dbReference type="ARBA" id="ARBA00023137"/>
    </source>
</evidence>
<reference evidence="15" key="1">
    <citation type="submission" date="2014-01" db="EMBL/GenBank/DDBJ databases">
        <title>The Genome Sequence of Anopheles melas CM1001059_A (V2).</title>
        <authorList>
            <consortium name="The Broad Institute Genomics Platform"/>
            <person name="Neafsey D.E."/>
            <person name="Besansky N."/>
            <person name="Howell P."/>
            <person name="Walton C."/>
            <person name="Young S.K."/>
            <person name="Zeng Q."/>
            <person name="Gargeya S."/>
            <person name="Fitzgerald M."/>
            <person name="Haas B."/>
            <person name="Abouelleil A."/>
            <person name="Allen A.W."/>
            <person name="Alvarado L."/>
            <person name="Arachchi H.M."/>
            <person name="Berlin A.M."/>
            <person name="Chapman S.B."/>
            <person name="Gainer-Dewar J."/>
            <person name="Goldberg J."/>
            <person name="Griggs A."/>
            <person name="Gujja S."/>
            <person name="Hansen M."/>
            <person name="Howarth C."/>
            <person name="Imamovic A."/>
            <person name="Ireland A."/>
            <person name="Larimer J."/>
            <person name="McCowan C."/>
            <person name="Murphy C."/>
            <person name="Pearson M."/>
            <person name="Poon T.W."/>
            <person name="Priest M."/>
            <person name="Roberts A."/>
            <person name="Saif S."/>
            <person name="Shea T."/>
            <person name="Sisk P."/>
            <person name="Sykes S."/>
            <person name="Wortman J."/>
            <person name="Nusbaum C."/>
            <person name="Birren B."/>
        </authorList>
    </citation>
    <scope>NUCLEOTIDE SEQUENCE [LARGE SCALE GENOMIC DNA]</scope>
    <source>
        <strain evidence="15">CM1001059</strain>
    </source>
</reference>